<dbReference type="InterPro" id="IPR018755">
    <property type="entry name" value="Phage_Mu_Gp48"/>
</dbReference>
<accession>A0A8E2IAE3</accession>
<dbReference type="EMBL" id="MTLA01000050">
    <property type="protein sequence ID" value="OOP69527.1"/>
    <property type="molecule type" value="Genomic_DNA"/>
</dbReference>
<dbReference type="Proteomes" id="UP000189761">
    <property type="component" value="Unassembled WGS sequence"/>
</dbReference>
<evidence type="ECO:0000313" key="1">
    <source>
        <dbReference type="EMBL" id="OOP69527.1"/>
    </source>
</evidence>
<gene>
    <name evidence="1" type="ORF">BWZ43_04610</name>
</gene>
<comment type="caution">
    <text evidence="1">The sequence shown here is derived from an EMBL/GenBank/DDBJ whole genome shotgun (WGS) entry which is preliminary data.</text>
</comment>
<protein>
    <submittedName>
        <fullName evidence="1">Uncharacterized protein</fullName>
    </submittedName>
</protein>
<dbReference type="RefSeq" id="WP_078109542.1">
    <property type="nucleotide sequence ID" value="NZ_CP065424.1"/>
</dbReference>
<keyword evidence="2" id="KW-1185">Reference proteome</keyword>
<evidence type="ECO:0000313" key="2">
    <source>
        <dbReference type="Proteomes" id="UP000189761"/>
    </source>
</evidence>
<dbReference type="AlphaFoldDB" id="A0A8E2IAE3"/>
<proteinExistence type="predicted"/>
<organism evidence="1 2">
    <name type="scientific">Heyndrickxia oleronia</name>
    <dbReference type="NCBI Taxonomy" id="38875"/>
    <lineage>
        <taxon>Bacteria</taxon>
        <taxon>Bacillati</taxon>
        <taxon>Bacillota</taxon>
        <taxon>Bacilli</taxon>
        <taxon>Bacillales</taxon>
        <taxon>Bacillaceae</taxon>
        <taxon>Heyndrickxia</taxon>
    </lineage>
</organism>
<dbReference type="Pfam" id="PF10076">
    <property type="entry name" value="Phage_Mu_Gp48"/>
    <property type="match status" value="1"/>
</dbReference>
<name>A0A8E2IAE3_9BACI</name>
<reference evidence="1 2" key="1">
    <citation type="submission" date="2017-01" db="EMBL/GenBank/DDBJ databases">
        <title>Draft genome sequence of Bacillus oleronius.</title>
        <authorList>
            <person name="Allam M."/>
        </authorList>
    </citation>
    <scope>NUCLEOTIDE SEQUENCE [LARGE SCALE GENOMIC DNA]</scope>
    <source>
        <strain evidence="1 2">DSM 9356</strain>
    </source>
</reference>
<sequence length="213" mass="25206">MNSMMEYLPRYYWDIKEFQEMTNVESKKFEQLESDINQLENDQFILTSSEVAIARREAMFGIIPDPTTETLEYRKQRLLSRMQGKPPYTIHYLKKVLKSLLGENDYQINLDIIQYHLDIEVKFKPGTLSNYQERYYKELSNLLDRVVPLNMGLSLTHKRKIELNINYGGFISERKRTTINPIKFTMPNLNLDISRAGFISTRTRTTIKPEVIH</sequence>